<dbReference type="EMBL" id="AZMM01018982">
    <property type="protein sequence ID" value="ETJ15788.1"/>
    <property type="molecule type" value="Genomic_DNA"/>
</dbReference>
<reference evidence="1" key="1">
    <citation type="submission" date="2013-12" db="EMBL/GenBank/DDBJ databases">
        <title>A Varibaculum cambriense genome reconstructed from a premature infant gut community with otherwise low bacterial novelty that shifts toward anaerobic metabolism during the third week of life.</title>
        <authorList>
            <person name="Brown C.T."/>
            <person name="Sharon I."/>
            <person name="Thomas B.C."/>
            <person name="Castelle C.J."/>
            <person name="Morowitz M.J."/>
            <person name="Banfield J.F."/>
        </authorList>
    </citation>
    <scope>NUCLEOTIDE SEQUENCE</scope>
</reference>
<proteinExistence type="predicted"/>
<accession>W1WCD0</accession>
<comment type="caution">
    <text evidence="1">The sequence shown here is derived from an EMBL/GenBank/DDBJ whole genome shotgun (WGS) entry which is preliminary data.</text>
</comment>
<sequence>MDGITIKNNKDKEGLSQNFNIENDEEISKSIYTALCKFLEYDSDIFKERYELTNLWLIDKYAVL</sequence>
<evidence type="ECO:0000313" key="1">
    <source>
        <dbReference type="EMBL" id="ETJ15788.1"/>
    </source>
</evidence>
<protein>
    <submittedName>
        <fullName evidence="1">Uncharacterized protein</fullName>
    </submittedName>
</protein>
<organism evidence="1">
    <name type="scientific">human gut metagenome</name>
    <dbReference type="NCBI Taxonomy" id="408170"/>
    <lineage>
        <taxon>unclassified sequences</taxon>
        <taxon>metagenomes</taxon>
        <taxon>organismal metagenomes</taxon>
    </lineage>
</organism>
<feature type="non-terminal residue" evidence="1">
    <location>
        <position position="64"/>
    </location>
</feature>
<gene>
    <name evidence="1" type="ORF">Q604_UNBc4C00201G0001</name>
</gene>
<dbReference type="AlphaFoldDB" id="W1WCD0"/>
<name>W1WCD0_9ZZZZ</name>